<dbReference type="OrthoDB" id="134657at2759"/>
<evidence type="ECO:0000313" key="4">
    <source>
        <dbReference type="Proteomes" id="UP000435112"/>
    </source>
</evidence>
<dbReference type="AlphaFoldDB" id="A0A6A4DZ90"/>
<organism evidence="2 3">
    <name type="scientific">Phytophthora rubi</name>
    <dbReference type="NCBI Taxonomy" id="129364"/>
    <lineage>
        <taxon>Eukaryota</taxon>
        <taxon>Sar</taxon>
        <taxon>Stramenopiles</taxon>
        <taxon>Oomycota</taxon>
        <taxon>Peronosporomycetes</taxon>
        <taxon>Peronosporales</taxon>
        <taxon>Peronosporaceae</taxon>
        <taxon>Phytophthora</taxon>
    </lineage>
</organism>
<dbReference type="EMBL" id="QXFU01001694">
    <property type="protein sequence ID" value="KAE8997235.1"/>
    <property type="molecule type" value="Genomic_DNA"/>
</dbReference>
<comment type="caution">
    <text evidence="2">The sequence shown here is derived from an EMBL/GenBank/DDBJ whole genome shotgun (WGS) entry which is preliminary data.</text>
</comment>
<keyword evidence="3" id="KW-1185">Reference proteome</keyword>
<dbReference type="Proteomes" id="UP000434957">
    <property type="component" value="Unassembled WGS sequence"/>
</dbReference>
<evidence type="ECO:0000313" key="2">
    <source>
        <dbReference type="EMBL" id="KAE9314550.1"/>
    </source>
</evidence>
<name>A0A6A4DZ90_9STRA</name>
<evidence type="ECO:0000313" key="1">
    <source>
        <dbReference type="EMBL" id="KAE8997235.1"/>
    </source>
</evidence>
<protein>
    <submittedName>
        <fullName evidence="2">Uncharacterized protein</fullName>
    </submittedName>
</protein>
<accession>A0A6A4DZ90</accession>
<gene>
    <name evidence="1" type="ORF">PR002_g19092</name>
    <name evidence="2" type="ORF">PR003_g19211</name>
</gene>
<proteinExistence type="predicted"/>
<dbReference type="EMBL" id="QXFT01001600">
    <property type="protein sequence ID" value="KAE9314550.1"/>
    <property type="molecule type" value="Genomic_DNA"/>
</dbReference>
<dbReference type="Proteomes" id="UP000435112">
    <property type="component" value="Unassembled WGS sequence"/>
</dbReference>
<reference evidence="2 3" key="1">
    <citation type="submission" date="2018-08" db="EMBL/GenBank/DDBJ databases">
        <title>Genomic investigation of the strawberry pathogen Phytophthora fragariae indicates pathogenicity is determined by transcriptional variation in three key races.</title>
        <authorList>
            <person name="Adams T.M."/>
            <person name="Armitage A.D."/>
            <person name="Sobczyk M.K."/>
            <person name="Bates H.J."/>
            <person name="Dunwell J.M."/>
            <person name="Nellist C.F."/>
            <person name="Harrison R.J."/>
        </authorList>
    </citation>
    <scope>NUCLEOTIDE SEQUENCE [LARGE SCALE GENOMIC DNA]</scope>
    <source>
        <strain evidence="1 4">SCRP324</strain>
        <strain evidence="2 3">SCRP333</strain>
    </source>
</reference>
<evidence type="ECO:0000313" key="3">
    <source>
        <dbReference type="Proteomes" id="UP000434957"/>
    </source>
</evidence>
<sequence length="68" mass="7715">MAKERDPNKSKEISSASALLRYDSSERRSMLLSAAVCRSENQLRPTRSRVSLYDSVMKALCTHPISRE</sequence>